<dbReference type="OrthoDB" id="3800213at2759"/>
<dbReference type="VEuPathDB" id="FungiDB:yc1106_08975"/>
<feature type="compositionally biased region" description="Polar residues" evidence="1">
    <location>
        <begin position="1"/>
        <end position="11"/>
    </location>
</feature>
<dbReference type="AlphaFoldDB" id="A0A9Q8ZE99"/>
<accession>A0A9Q8ZE99</accession>
<keyword evidence="3" id="KW-1185">Reference proteome</keyword>
<reference evidence="2" key="1">
    <citation type="submission" date="2021-12" db="EMBL/GenBank/DDBJ databases">
        <title>Curvularia clavata genome.</title>
        <authorList>
            <person name="Cao Y."/>
        </authorList>
    </citation>
    <scope>NUCLEOTIDE SEQUENCE</scope>
    <source>
        <strain evidence="2">Yc1106</strain>
    </source>
</reference>
<feature type="compositionally biased region" description="Polar residues" evidence="1">
    <location>
        <begin position="50"/>
        <end position="66"/>
    </location>
</feature>
<feature type="compositionally biased region" description="Basic and acidic residues" evidence="1">
    <location>
        <begin position="367"/>
        <end position="383"/>
    </location>
</feature>
<dbReference type="Proteomes" id="UP001056012">
    <property type="component" value="Chromosome 7"/>
</dbReference>
<protein>
    <submittedName>
        <fullName evidence="2">Uncharacterized protein</fullName>
    </submittedName>
</protein>
<feature type="region of interest" description="Disordered" evidence="1">
    <location>
        <begin position="361"/>
        <end position="402"/>
    </location>
</feature>
<feature type="region of interest" description="Disordered" evidence="1">
    <location>
        <begin position="1"/>
        <end position="66"/>
    </location>
</feature>
<sequence length="402" mass="44711">MDTSDTTSSGEFNAGWTHIQTPPSPVAYESPSTGRRRPSPPPGQLLPPSNDVSPATPPSSDFTVGSSHIWTPGSSFISYEGRSPSPAPQQLPPPPPPIPWLCADFWHCARAIGGFCEPRDIVTCPGIVDFGYPTSLTYIEDIEHPDGPETVVTCGHCRTHVDDYEQLRHAMITADADINPFSGYRTQLCRGCIRDEVELYWLRQGQPNPGPAQNSTLAMVRQWPAANGVQDLCICEENSIAKWARTHCHACRTTLFLRDTHARWQIAEHVLRHHNKAVITGKCPHRLEEDLYAPENRVSEDIVARRMANGIGRMCPCGEKPKEQSTPEYITFCMGCSGVRIDPAHLPPELQEDAVLASYRRRQSLRNPDRNTKGPAQARKDPMNRVNTECGWMGPDPWLNGH</sequence>
<organism evidence="2 3">
    <name type="scientific">Curvularia clavata</name>
    <dbReference type="NCBI Taxonomy" id="95742"/>
    <lineage>
        <taxon>Eukaryota</taxon>
        <taxon>Fungi</taxon>
        <taxon>Dikarya</taxon>
        <taxon>Ascomycota</taxon>
        <taxon>Pezizomycotina</taxon>
        <taxon>Dothideomycetes</taxon>
        <taxon>Pleosporomycetidae</taxon>
        <taxon>Pleosporales</taxon>
        <taxon>Pleosporineae</taxon>
        <taxon>Pleosporaceae</taxon>
        <taxon>Curvularia</taxon>
    </lineage>
</organism>
<evidence type="ECO:0000313" key="2">
    <source>
        <dbReference type="EMBL" id="USP81701.1"/>
    </source>
</evidence>
<name>A0A9Q8ZE99_CURCL</name>
<proteinExistence type="predicted"/>
<dbReference type="EMBL" id="CP089280">
    <property type="protein sequence ID" value="USP81701.1"/>
    <property type="molecule type" value="Genomic_DNA"/>
</dbReference>
<gene>
    <name evidence="2" type="ORF">yc1106_08975</name>
</gene>
<evidence type="ECO:0000313" key="3">
    <source>
        <dbReference type="Proteomes" id="UP001056012"/>
    </source>
</evidence>
<evidence type="ECO:0000256" key="1">
    <source>
        <dbReference type="SAM" id="MobiDB-lite"/>
    </source>
</evidence>